<dbReference type="STRING" id="2711.A0A067FXB6"/>
<feature type="compositionally biased region" description="Basic and acidic residues" evidence="2">
    <location>
        <begin position="629"/>
        <end position="638"/>
    </location>
</feature>
<name>A0A067FXB6_CITSI</name>
<dbReference type="SMR" id="A0A067FXB6"/>
<evidence type="ECO:0000313" key="5">
    <source>
        <dbReference type="Proteomes" id="UP000027120"/>
    </source>
</evidence>
<accession>A0A067FXB6</accession>
<sequence length="638" mass="71522">MENSPVTVITSSEEEKEEGNGSKEKNIERGVAAKSKLDEYKEISDLTGFDNLKAMILAESIMKRKKKRNRKKKKKDKTKLDSLYREVADLTGFENLKAMIEAEAPMRRKSSERMRGNLETQFCAQENDTVNVAEEQGQLGEDDGLNKVEETERNGREEKRRRANRAKLDEYEKISDLSGFDNLKAMIEAEAFMRRKKRNRKRKKREIEFCGQEDVSVSAEEEKGQLDKSQPLKVVEVSKPESVLTTEMDGSRHLFIDPAKDNEGASMGEPMPMVRVVGGNDGGNSFEVIDLCLSSTDDDKSVSGVSLERSVEDMGKAVQTTATITGANDGVKSVEMNNLYSLRLEDDKPLSDMRLGRRVEDTVSVGPIVGERQQKKRRKKTRVIEAKDKVEDARKENEAKYNVVLRMLLRKPRYFDPPGWNSETCSNCGKENHTAATCKMQKQNKPCFLCGSFKHRWKNCKQGQDCFINKGSEHLASDCPGTDQGNNLSSNFCLRCGDSGHDLSSCEGEYHADDLKKIQCYICKSFGHLCCVNSSIIGLKQVSCYNCGQSGHLGPECANSCEALNGKKSNLICYKCGKEGHFARRCGSNFKDRLRISDLLFTAERPPTRARHFVGSNGTPHGLGNAQGRENDDQREKG</sequence>
<feature type="compositionally biased region" description="Basic and acidic residues" evidence="2">
    <location>
        <begin position="18"/>
        <end position="28"/>
    </location>
</feature>
<keyword evidence="1" id="KW-0479">Metal-binding</keyword>
<feature type="domain" description="CCHC-type" evidence="3">
    <location>
        <begin position="573"/>
        <end position="586"/>
    </location>
</feature>
<keyword evidence="5" id="KW-1185">Reference proteome</keyword>
<dbReference type="InterPro" id="IPR001878">
    <property type="entry name" value="Znf_CCHC"/>
</dbReference>
<keyword evidence="1" id="KW-0862">Zinc</keyword>
<dbReference type="PANTHER" id="PTHR46978">
    <property type="entry name" value="ZINC KNUCKLE (CCHC-TYPE) FAMILY PROTEIN"/>
    <property type="match status" value="1"/>
</dbReference>
<dbReference type="Pfam" id="PF00098">
    <property type="entry name" value="zf-CCHC"/>
    <property type="match status" value="2"/>
</dbReference>
<feature type="region of interest" description="Disordered" evidence="2">
    <location>
        <begin position="136"/>
        <end position="163"/>
    </location>
</feature>
<feature type="compositionally biased region" description="Basic and acidic residues" evidence="2">
    <location>
        <begin position="144"/>
        <end position="163"/>
    </location>
</feature>
<proteinExistence type="predicted"/>
<gene>
    <name evidence="4" type="ORF">CISIN_1g006619mg</name>
</gene>
<dbReference type="EMBL" id="KK784890">
    <property type="protein sequence ID" value="KDO70765.1"/>
    <property type="molecule type" value="Genomic_DNA"/>
</dbReference>
<dbReference type="InterPro" id="IPR036875">
    <property type="entry name" value="Znf_CCHC_sf"/>
</dbReference>
<dbReference type="PANTHER" id="PTHR46978:SF1">
    <property type="entry name" value="ZINC KNUCKLE (CCHC-TYPE) FAMILY PROTEIN"/>
    <property type="match status" value="1"/>
</dbReference>
<evidence type="ECO:0000256" key="2">
    <source>
        <dbReference type="SAM" id="MobiDB-lite"/>
    </source>
</evidence>
<feature type="compositionally biased region" description="Low complexity" evidence="2">
    <location>
        <begin position="1"/>
        <end position="11"/>
    </location>
</feature>
<dbReference type="Gene3D" id="4.10.60.10">
    <property type="entry name" value="Zinc finger, CCHC-type"/>
    <property type="match status" value="4"/>
</dbReference>
<protein>
    <recommendedName>
        <fullName evidence="3">CCHC-type domain-containing protein</fullName>
    </recommendedName>
</protein>
<organism evidence="4 5">
    <name type="scientific">Citrus sinensis</name>
    <name type="common">Sweet orange</name>
    <name type="synonym">Citrus aurantium var. sinensis</name>
    <dbReference type="NCBI Taxonomy" id="2711"/>
    <lineage>
        <taxon>Eukaryota</taxon>
        <taxon>Viridiplantae</taxon>
        <taxon>Streptophyta</taxon>
        <taxon>Embryophyta</taxon>
        <taxon>Tracheophyta</taxon>
        <taxon>Spermatophyta</taxon>
        <taxon>Magnoliopsida</taxon>
        <taxon>eudicotyledons</taxon>
        <taxon>Gunneridae</taxon>
        <taxon>Pentapetalae</taxon>
        <taxon>rosids</taxon>
        <taxon>malvids</taxon>
        <taxon>Sapindales</taxon>
        <taxon>Rutaceae</taxon>
        <taxon>Aurantioideae</taxon>
        <taxon>Citrus</taxon>
    </lineage>
</organism>
<dbReference type="eggNOG" id="KOG4400">
    <property type="taxonomic scope" value="Eukaryota"/>
</dbReference>
<evidence type="ECO:0000256" key="1">
    <source>
        <dbReference type="PROSITE-ProRule" id="PRU00047"/>
    </source>
</evidence>
<feature type="region of interest" description="Disordered" evidence="2">
    <location>
        <begin position="1"/>
        <end position="28"/>
    </location>
</feature>
<dbReference type="GO" id="GO:0003676">
    <property type="term" value="F:nucleic acid binding"/>
    <property type="evidence" value="ECO:0007669"/>
    <property type="project" value="InterPro"/>
</dbReference>
<reference evidence="4 5" key="1">
    <citation type="submission" date="2014-04" db="EMBL/GenBank/DDBJ databases">
        <authorList>
            <consortium name="International Citrus Genome Consortium"/>
            <person name="Gmitter F."/>
            <person name="Chen C."/>
            <person name="Farmerie W."/>
            <person name="Harkins T."/>
            <person name="Desany B."/>
            <person name="Mohiuddin M."/>
            <person name="Kodira C."/>
            <person name="Borodovsky M."/>
            <person name="Lomsadze A."/>
            <person name="Burns P."/>
            <person name="Jenkins J."/>
            <person name="Prochnik S."/>
            <person name="Shu S."/>
            <person name="Chapman J."/>
            <person name="Pitluck S."/>
            <person name="Schmutz J."/>
            <person name="Rokhsar D."/>
        </authorList>
    </citation>
    <scope>NUCLEOTIDE SEQUENCE</scope>
</reference>
<dbReference type="SMART" id="SM00343">
    <property type="entry name" value="ZnF_C2HC"/>
    <property type="match status" value="7"/>
</dbReference>
<dbReference type="PROSITE" id="PS50158">
    <property type="entry name" value="ZF_CCHC"/>
    <property type="match status" value="2"/>
</dbReference>
<feature type="domain" description="CCHC-type" evidence="3">
    <location>
        <begin position="544"/>
        <end position="557"/>
    </location>
</feature>
<evidence type="ECO:0000313" key="4">
    <source>
        <dbReference type="EMBL" id="KDO70765.1"/>
    </source>
</evidence>
<dbReference type="PaxDb" id="2711-XP_006481667.1"/>
<keyword evidence="1" id="KW-0863">Zinc-finger</keyword>
<dbReference type="AlphaFoldDB" id="A0A067FXB6"/>
<feature type="region of interest" description="Disordered" evidence="2">
    <location>
        <begin position="610"/>
        <end position="638"/>
    </location>
</feature>
<dbReference type="GO" id="GO:0008270">
    <property type="term" value="F:zinc ion binding"/>
    <property type="evidence" value="ECO:0007669"/>
    <property type="project" value="UniProtKB-KW"/>
</dbReference>
<dbReference type="Proteomes" id="UP000027120">
    <property type="component" value="Unassembled WGS sequence"/>
</dbReference>
<dbReference type="SUPFAM" id="SSF57756">
    <property type="entry name" value="Retrovirus zinc finger-like domains"/>
    <property type="match status" value="2"/>
</dbReference>
<evidence type="ECO:0000259" key="3">
    <source>
        <dbReference type="PROSITE" id="PS50158"/>
    </source>
</evidence>